<organism evidence="1 2">
    <name type="scientific">Methanoculleus nereidis</name>
    <dbReference type="NCBI Taxonomy" id="2735141"/>
    <lineage>
        <taxon>Archaea</taxon>
        <taxon>Methanobacteriati</taxon>
        <taxon>Methanobacteriota</taxon>
        <taxon>Stenosarchaea group</taxon>
        <taxon>Methanomicrobia</taxon>
        <taxon>Methanomicrobiales</taxon>
        <taxon>Methanomicrobiaceae</taxon>
        <taxon>Methanoculleus</taxon>
    </lineage>
</organism>
<evidence type="ECO:0000313" key="2">
    <source>
        <dbReference type="Proteomes" id="UP001273768"/>
    </source>
</evidence>
<comment type="caution">
    <text evidence="1">The sequence shown here is derived from an EMBL/GenBank/DDBJ whole genome shotgun (WGS) entry which is preliminary data.</text>
</comment>
<dbReference type="Proteomes" id="UP001273768">
    <property type="component" value="Unassembled WGS sequence"/>
</dbReference>
<accession>A0ABU3Z2M2</accession>
<proteinExistence type="predicted"/>
<keyword evidence="2" id="KW-1185">Reference proteome</keyword>
<reference evidence="1 2" key="1">
    <citation type="submission" date="2020-05" db="EMBL/GenBank/DDBJ databases">
        <title>Isolation and characterization of methanoarchaea from a cold seep at offshore SW Taiwan.</title>
        <authorList>
            <person name="Chen Y.-W."/>
            <person name="Chen S.-C."/>
            <person name="Lai M.-C."/>
        </authorList>
    </citation>
    <scope>NUCLEOTIDE SEQUENCE [LARGE SCALE GENOMIC DNA]</scope>
    <source>
        <strain evidence="1 2">YWC-01</strain>
    </source>
</reference>
<gene>
    <name evidence="1" type="ORF">HL657_07675</name>
</gene>
<sequence length="102" mass="11603">MSGWSKGSANNRTGAGYGIQISYTDRDRYFRRNWGSVEVVLDNGEVVDVSLSEKFWTTCPELRSSVIGRWLLNQGVIPRAKGKPPEFALEPIGDRRFRLARR</sequence>
<name>A0ABU3Z2M2_9EURY</name>
<evidence type="ECO:0000313" key="1">
    <source>
        <dbReference type="EMBL" id="MDV4343053.1"/>
    </source>
</evidence>
<protein>
    <submittedName>
        <fullName evidence="1">Uncharacterized protein</fullName>
    </submittedName>
</protein>
<dbReference type="EMBL" id="JABFFQ010000005">
    <property type="protein sequence ID" value="MDV4343053.1"/>
    <property type="molecule type" value="Genomic_DNA"/>
</dbReference>
<dbReference type="RefSeq" id="WP_317296236.1">
    <property type="nucleotide sequence ID" value="NZ_JABFFQ010000005.1"/>
</dbReference>